<dbReference type="PANTHER" id="PTHR35192">
    <property type="entry name" value="PROTEIN, PUTATIVE-RELATED"/>
    <property type="match status" value="1"/>
</dbReference>
<evidence type="ECO:0000256" key="2">
    <source>
        <dbReference type="SAM" id="SignalP"/>
    </source>
</evidence>
<protein>
    <recommendedName>
        <fullName evidence="3">Protein CPL1-like domain-containing protein</fullName>
    </recommendedName>
</protein>
<dbReference type="PANTHER" id="PTHR35192:SF2">
    <property type="entry name" value="APPLE DOMAIN-CONTAINING PROTEIN"/>
    <property type="match status" value="1"/>
</dbReference>
<feature type="signal peptide" evidence="2">
    <location>
        <begin position="1"/>
        <end position="31"/>
    </location>
</feature>
<evidence type="ECO:0000313" key="4">
    <source>
        <dbReference type="EMBL" id="WWC86095.1"/>
    </source>
</evidence>
<dbReference type="InterPro" id="IPR048661">
    <property type="entry name" value="CPL1-like"/>
</dbReference>
<keyword evidence="5" id="KW-1185">Reference proteome</keyword>
<organism evidence="4 5">
    <name type="scientific">Kwoniella dendrophila CBS 6074</name>
    <dbReference type="NCBI Taxonomy" id="1295534"/>
    <lineage>
        <taxon>Eukaryota</taxon>
        <taxon>Fungi</taxon>
        <taxon>Dikarya</taxon>
        <taxon>Basidiomycota</taxon>
        <taxon>Agaricomycotina</taxon>
        <taxon>Tremellomycetes</taxon>
        <taxon>Tremellales</taxon>
        <taxon>Cryptococcaceae</taxon>
        <taxon>Kwoniella</taxon>
    </lineage>
</organism>
<accession>A0AAX4JL18</accession>
<keyword evidence="2" id="KW-0732">Signal</keyword>
<dbReference type="EMBL" id="CP144098">
    <property type="protein sequence ID" value="WWC86095.1"/>
    <property type="molecule type" value="Genomic_DNA"/>
</dbReference>
<feature type="chain" id="PRO_5043500670" description="Protein CPL1-like domain-containing protein" evidence="2">
    <location>
        <begin position="32"/>
        <end position="203"/>
    </location>
</feature>
<evidence type="ECO:0000259" key="3">
    <source>
        <dbReference type="Pfam" id="PF21671"/>
    </source>
</evidence>
<proteinExistence type="predicted"/>
<dbReference type="InterPro" id="IPR038955">
    <property type="entry name" value="PriA/CPL1_fungi"/>
</dbReference>
<dbReference type="Proteomes" id="UP001355207">
    <property type="component" value="Chromosome 1"/>
</dbReference>
<dbReference type="Pfam" id="PF21671">
    <property type="entry name" value="CPL1-like"/>
    <property type="match status" value="1"/>
</dbReference>
<evidence type="ECO:0000313" key="5">
    <source>
        <dbReference type="Proteomes" id="UP001355207"/>
    </source>
</evidence>
<feature type="domain" description="Protein CPL1-like" evidence="3">
    <location>
        <begin position="119"/>
        <end position="178"/>
    </location>
</feature>
<feature type="region of interest" description="Disordered" evidence="1">
    <location>
        <begin position="41"/>
        <end position="64"/>
    </location>
</feature>
<reference evidence="4 5" key="1">
    <citation type="submission" date="2024-01" db="EMBL/GenBank/DDBJ databases">
        <title>Comparative genomics of Cryptococcus and Kwoniella reveals pathogenesis evolution and contrasting modes of karyotype evolution via chromosome fusion or intercentromeric recombination.</title>
        <authorList>
            <person name="Coelho M.A."/>
            <person name="David-Palma M."/>
            <person name="Shea T."/>
            <person name="Bowers K."/>
            <person name="McGinley-Smith S."/>
            <person name="Mohammad A.W."/>
            <person name="Gnirke A."/>
            <person name="Yurkov A.M."/>
            <person name="Nowrousian M."/>
            <person name="Sun S."/>
            <person name="Cuomo C.A."/>
            <person name="Heitman J."/>
        </authorList>
    </citation>
    <scope>NUCLEOTIDE SEQUENCE [LARGE SCALE GENOMIC DNA]</scope>
    <source>
        <strain evidence="4 5">CBS 6074</strain>
    </source>
</reference>
<dbReference type="RefSeq" id="XP_066072858.1">
    <property type="nucleotide sequence ID" value="XM_066216761.1"/>
</dbReference>
<name>A0AAX4JL18_9TREE</name>
<sequence>MISILPPSIHKLIFLLVLAAPLLSIILPVIAVDGTAATPAEAPAKLQPRRPQPSRRMGAQKRAKKVEPLKKKDYSSFLCPGGSIACPITTSDLNEITEESVTKLESSLNTLADWFKIGFECIELETELNSCGGCLALGSGQDCSLISNARATGCESGTCQVYSCYDGYVVSPDRQTCVKKGTITPATPVTAIGMEDTDQITLS</sequence>
<evidence type="ECO:0000256" key="1">
    <source>
        <dbReference type="SAM" id="MobiDB-lite"/>
    </source>
</evidence>
<dbReference type="GeneID" id="91091638"/>
<gene>
    <name evidence="4" type="ORF">L201_000966</name>
</gene>
<dbReference type="AlphaFoldDB" id="A0AAX4JL18"/>